<dbReference type="GO" id="GO:0005886">
    <property type="term" value="C:plasma membrane"/>
    <property type="evidence" value="ECO:0007669"/>
    <property type="project" value="UniProtKB-SubCell"/>
</dbReference>
<keyword evidence="5 14" id="KW-0812">Transmembrane</keyword>
<sequence length="359" mass="39445">MKTITALNYDASSTRWLHIKQENKLFKNKLEFLFFSFFFFFFFFNRIHTAYKLLIKVSENLTKKNVTFFPISQMGILRTKQTLSFLILLNFSSLVFTTDNTNVVYKGCSEQKLGQQSSVNLQTLLSSLVAASGQKTFAATTTGDGQNAVTGVYQCRGDLSASDCYLCISKIPSKISKLCGDVAAARIQLNGCYLRYEVVGFRQVPQTQLLYKVCGSKKVNDGVGFEAKRDSAFGMVENGVKSGNLFYTGSYSSLYVLGQCESSLGNDDCGNCVKSAEEQAKLECGDSISAQIYLFSCFISYSFYPNGVSTTSSSSGSGGNPHTERTVALAVGGVAAFGFLIVCLMFLKSVLKKRNHGKY</sequence>
<keyword evidence="6" id="KW-0732">Signal</keyword>
<dbReference type="PROSITE" id="PS51473">
    <property type="entry name" value="GNK2"/>
    <property type="match status" value="2"/>
</dbReference>
<feature type="transmembrane region" description="Helical" evidence="14">
    <location>
        <begin position="327"/>
        <end position="347"/>
    </location>
</feature>
<dbReference type="GO" id="GO:0010497">
    <property type="term" value="P:plasmodesmata-mediated intercellular transport"/>
    <property type="evidence" value="ECO:0007669"/>
    <property type="project" value="EnsemblPlants"/>
</dbReference>
<keyword evidence="10 14" id="KW-0472">Membrane</keyword>
<dbReference type="FunFam" id="3.30.430.20:FF:000008">
    <property type="entry name" value="cysteine-rich repeat secretory protein 3"/>
    <property type="match status" value="1"/>
</dbReference>
<dbReference type="InterPro" id="IPR038408">
    <property type="entry name" value="GNK2_sf"/>
</dbReference>
<dbReference type="GO" id="GO:0009506">
    <property type="term" value="C:plasmodesma"/>
    <property type="evidence" value="ECO:0007669"/>
    <property type="project" value="UniProtKB-SubCell"/>
</dbReference>
<evidence type="ECO:0000256" key="14">
    <source>
        <dbReference type="SAM" id="Phobius"/>
    </source>
</evidence>
<feature type="transmembrane region" description="Helical" evidence="14">
    <location>
        <begin position="32"/>
        <end position="54"/>
    </location>
</feature>
<evidence type="ECO:0000259" key="15">
    <source>
        <dbReference type="PROSITE" id="PS51473"/>
    </source>
</evidence>
<keyword evidence="9 14" id="KW-1133">Transmembrane helix</keyword>
<dbReference type="Gramene" id="rna42972">
    <property type="protein sequence ID" value="RHN48272.1"/>
    <property type="gene ID" value="gene42972"/>
</dbReference>
<evidence type="ECO:0000256" key="9">
    <source>
        <dbReference type="ARBA" id="ARBA00022989"/>
    </source>
</evidence>
<dbReference type="AlphaFoldDB" id="A0A396H4Q9"/>
<evidence type="ECO:0000313" key="16">
    <source>
        <dbReference type="EMBL" id="RHN48272.1"/>
    </source>
</evidence>
<dbReference type="EMBL" id="PSQE01000007">
    <property type="protein sequence ID" value="RHN48272.1"/>
    <property type="molecule type" value="Genomic_DNA"/>
</dbReference>
<accession>A0A396H4Q9</accession>
<comment type="subcellular location">
    <subcellularLocation>
        <location evidence="12">Cell junction</location>
        <location evidence="12">Plasmodesma</location>
    </subcellularLocation>
    <subcellularLocation>
        <location evidence="1">Cell membrane</location>
        <topology evidence="1">Single-pass type I membrane protein</topology>
    </subcellularLocation>
</comment>
<keyword evidence="3" id="KW-1003">Cell membrane</keyword>
<dbReference type="Gene3D" id="3.30.430.20">
    <property type="entry name" value="Gnk2 domain, C-X8-C-X2-C motif"/>
    <property type="match status" value="2"/>
</dbReference>
<feature type="domain" description="Gnk2-homologous" evidence="15">
    <location>
        <begin position="99"/>
        <end position="201"/>
    </location>
</feature>
<evidence type="ECO:0000256" key="4">
    <source>
        <dbReference type="ARBA" id="ARBA00022581"/>
    </source>
</evidence>
<organism evidence="16">
    <name type="scientific">Medicago truncatula</name>
    <name type="common">Barrel medic</name>
    <name type="synonym">Medicago tribuloides</name>
    <dbReference type="NCBI Taxonomy" id="3880"/>
    <lineage>
        <taxon>Eukaryota</taxon>
        <taxon>Viridiplantae</taxon>
        <taxon>Streptophyta</taxon>
        <taxon>Embryophyta</taxon>
        <taxon>Tracheophyta</taxon>
        <taxon>Spermatophyta</taxon>
        <taxon>Magnoliopsida</taxon>
        <taxon>eudicotyledons</taxon>
        <taxon>Gunneridae</taxon>
        <taxon>Pentapetalae</taxon>
        <taxon>rosids</taxon>
        <taxon>fabids</taxon>
        <taxon>Fabales</taxon>
        <taxon>Fabaceae</taxon>
        <taxon>Papilionoideae</taxon>
        <taxon>50 kb inversion clade</taxon>
        <taxon>NPAAA clade</taxon>
        <taxon>Hologalegina</taxon>
        <taxon>IRL clade</taxon>
        <taxon>Trifolieae</taxon>
        <taxon>Medicago</taxon>
    </lineage>
</organism>
<dbReference type="PANTHER" id="PTHR32080">
    <property type="entry name" value="ANTIFUNGAL PROTEIN GINKBILOBIN-2-LIKE"/>
    <property type="match status" value="1"/>
</dbReference>
<feature type="domain" description="Gnk2-homologous" evidence="15">
    <location>
        <begin position="207"/>
        <end position="306"/>
    </location>
</feature>
<reference evidence="16" key="1">
    <citation type="journal article" date="2018" name="Nat. Plants">
        <title>Whole-genome landscape of Medicago truncatula symbiotic genes.</title>
        <authorList>
            <person name="Pecrix Y."/>
            <person name="Gamas P."/>
            <person name="Carrere S."/>
        </authorList>
    </citation>
    <scope>NUCLEOTIDE SEQUENCE</scope>
    <source>
        <tissue evidence="16">Leaves</tissue>
    </source>
</reference>
<dbReference type="FunFam" id="3.30.430.20:FF:000001">
    <property type="entry name" value="cysteine-rich repeat secretory protein 3"/>
    <property type="match status" value="1"/>
</dbReference>
<dbReference type="PANTHER" id="PTHR32080:SF36">
    <property type="entry name" value="PLASMODESMATA-LOCATED PROTEIN 1"/>
    <property type="match status" value="1"/>
</dbReference>
<evidence type="ECO:0000256" key="10">
    <source>
        <dbReference type="ARBA" id="ARBA00023136"/>
    </source>
</evidence>
<keyword evidence="11" id="KW-1015">Disulfide bond</keyword>
<evidence type="ECO:0000256" key="8">
    <source>
        <dbReference type="ARBA" id="ARBA00022949"/>
    </source>
</evidence>
<evidence type="ECO:0000256" key="12">
    <source>
        <dbReference type="ARBA" id="ARBA00024184"/>
    </source>
</evidence>
<dbReference type="Pfam" id="PF01657">
    <property type="entry name" value="Stress-antifung"/>
    <property type="match status" value="2"/>
</dbReference>
<comment type="caution">
    <text evidence="16">The sequence shown here is derived from an EMBL/GenBank/DDBJ whole genome shotgun (WGS) entry which is preliminary data.</text>
</comment>
<evidence type="ECO:0000256" key="3">
    <source>
        <dbReference type="ARBA" id="ARBA00022475"/>
    </source>
</evidence>
<dbReference type="Proteomes" id="UP000265566">
    <property type="component" value="Chromosome 7"/>
</dbReference>
<keyword evidence="4" id="KW-0945">Host-virus interaction</keyword>
<keyword evidence="8" id="KW-0965">Cell junction</keyword>
<name>A0A396H4Q9_MEDTR</name>
<gene>
    <name evidence="16" type="ORF">MtrunA17_Chr7g0262011</name>
</gene>
<dbReference type="CDD" id="cd23509">
    <property type="entry name" value="Gnk2-like"/>
    <property type="match status" value="2"/>
</dbReference>
<comment type="similarity">
    <text evidence="13">Belongs to the cysteine-rich repeat secretory protein family. Plasmodesmata-located proteins (PDLD) subfamily.</text>
</comment>
<keyword evidence="2" id="KW-0813">Transport</keyword>
<keyword evidence="7" id="KW-0677">Repeat</keyword>
<dbReference type="InterPro" id="IPR051378">
    <property type="entry name" value="Cell2Cell_Antifungal"/>
</dbReference>
<evidence type="ECO:0000256" key="2">
    <source>
        <dbReference type="ARBA" id="ARBA00022448"/>
    </source>
</evidence>
<evidence type="ECO:0000256" key="11">
    <source>
        <dbReference type="ARBA" id="ARBA00023157"/>
    </source>
</evidence>
<proteinExistence type="inferred from homology"/>
<dbReference type="InterPro" id="IPR002902">
    <property type="entry name" value="GNK2"/>
</dbReference>
<evidence type="ECO:0000256" key="7">
    <source>
        <dbReference type="ARBA" id="ARBA00022737"/>
    </source>
</evidence>
<evidence type="ECO:0000256" key="6">
    <source>
        <dbReference type="ARBA" id="ARBA00022729"/>
    </source>
</evidence>
<dbReference type="GO" id="GO:0009615">
    <property type="term" value="P:response to virus"/>
    <property type="evidence" value="ECO:0007669"/>
    <property type="project" value="EnsemblPlants"/>
</dbReference>
<evidence type="ECO:0000256" key="1">
    <source>
        <dbReference type="ARBA" id="ARBA00004251"/>
    </source>
</evidence>
<evidence type="ECO:0000256" key="13">
    <source>
        <dbReference type="ARBA" id="ARBA00038393"/>
    </source>
</evidence>
<dbReference type="GO" id="GO:0046739">
    <property type="term" value="P:transport of virus in multicellular host"/>
    <property type="evidence" value="ECO:0007669"/>
    <property type="project" value="EnsemblPlants"/>
</dbReference>
<protein>
    <submittedName>
        <fullName evidence="16">Putative Gnk2-like domain-containing protein</fullName>
    </submittedName>
</protein>
<evidence type="ECO:0000256" key="5">
    <source>
        <dbReference type="ARBA" id="ARBA00022692"/>
    </source>
</evidence>